<dbReference type="Gene3D" id="3.40.50.1820">
    <property type="entry name" value="alpha/beta hydrolase"/>
    <property type="match status" value="1"/>
</dbReference>
<gene>
    <name evidence="2" type="ORF">L2716_11525</name>
</gene>
<organism evidence="2 3">
    <name type="scientific">Pseudalkalibacillus berkeleyi</name>
    <dbReference type="NCBI Taxonomy" id="1069813"/>
    <lineage>
        <taxon>Bacteria</taxon>
        <taxon>Bacillati</taxon>
        <taxon>Bacillota</taxon>
        <taxon>Bacilli</taxon>
        <taxon>Bacillales</taxon>
        <taxon>Fictibacillaceae</taxon>
        <taxon>Pseudalkalibacillus</taxon>
    </lineage>
</organism>
<sequence length="267" mass="30736">MWIWEAPEAKAVIVMVHGAGEHHGRYEWLCSKWVSKGYHVVMGDLPGQGLTRRNRGHIHSFDEYIETIESWVDEAKHFDLPIYLFGHSMGGLAVIRTVTEKNLPLAAVLLSSPALGIVEKPPKAIDAVSKVLNKVYPSLRLRSSKGRPRGTRSEEVLKRDSEDFLLVKKVSIRWYRELMDAMKAAFASVHRFPDLPLLVVQGGDDLIVDKEKVREWFNQLNMAEKAYKEWPALYHEVLNDPERGLVFQYIHQYVELNLIVREKSHKE</sequence>
<dbReference type="InterPro" id="IPR051044">
    <property type="entry name" value="MAG_DAG_Lipase"/>
</dbReference>
<dbReference type="InterPro" id="IPR022742">
    <property type="entry name" value="Hydrolase_4"/>
</dbReference>
<dbReference type="InterPro" id="IPR029058">
    <property type="entry name" value="AB_hydrolase_fold"/>
</dbReference>
<dbReference type="EMBL" id="JAKIJS010000001">
    <property type="protein sequence ID" value="MCF6138358.1"/>
    <property type="molecule type" value="Genomic_DNA"/>
</dbReference>
<dbReference type="InterPro" id="IPR000073">
    <property type="entry name" value="AB_hydrolase_1"/>
</dbReference>
<dbReference type="GO" id="GO:0016787">
    <property type="term" value="F:hydrolase activity"/>
    <property type="evidence" value="ECO:0007669"/>
    <property type="project" value="UniProtKB-KW"/>
</dbReference>
<comment type="caution">
    <text evidence="2">The sequence shown here is derived from an EMBL/GenBank/DDBJ whole genome shotgun (WGS) entry which is preliminary data.</text>
</comment>
<reference evidence="2 3" key="1">
    <citation type="submission" date="2022-01" db="EMBL/GenBank/DDBJ databases">
        <title>Alkalihalobacillus sp. EGI L200015, a novel bacterium isolated from a salt lake sediment.</title>
        <authorList>
            <person name="Gao L."/>
            <person name="Fang B.-Z."/>
            <person name="Li W.-J."/>
        </authorList>
    </citation>
    <scope>NUCLEOTIDE SEQUENCE [LARGE SCALE GENOMIC DNA]</scope>
    <source>
        <strain evidence="2 3">KCTC 12718</strain>
    </source>
</reference>
<dbReference type="Pfam" id="PF12146">
    <property type="entry name" value="Hydrolase_4"/>
    <property type="match status" value="1"/>
</dbReference>
<dbReference type="SUPFAM" id="SSF53474">
    <property type="entry name" value="alpha/beta-Hydrolases"/>
    <property type="match status" value="1"/>
</dbReference>
<dbReference type="PANTHER" id="PTHR11614">
    <property type="entry name" value="PHOSPHOLIPASE-RELATED"/>
    <property type="match status" value="1"/>
</dbReference>
<evidence type="ECO:0000313" key="2">
    <source>
        <dbReference type="EMBL" id="MCF6138358.1"/>
    </source>
</evidence>
<protein>
    <submittedName>
        <fullName evidence="2">Alpha/beta hydrolase</fullName>
    </submittedName>
</protein>
<keyword evidence="3" id="KW-1185">Reference proteome</keyword>
<evidence type="ECO:0000313" key="3">
    <source>
        <dbReference type="Proteomes" id="UP001649381"/>
    </source>
</evidence>
<dbReference type="RefSeq" id="WP_236334745.1">
    <property type="nucleotide sequence ID" value="NZ_JAKIJS010000001.1"/>
</dbReference>
<dbReference type="Proteomes" id="UP001649381">
    <property type="component" value="Unassembled WGS sequence"/>
</dbReference>
<accession>A0ABS9H031</accession>
<name>A0ABS9H031_9BACL</name>
<keyword evidence="2" id="KW-0378">Hydrolase</keyword>
<feature type="domain" description="Serine aminopeptidase S33" evidence="1">
    <location>
        <begin position="8"/>
        <end position="242"/>
    </location>
</feature>
<proteinExistence type="predicted"/>
<evidence type="ECO:0000259" key="1">
    <source>
        <dbReference type="Pfam" id="PF12146"/>
    </source>
</evidence>
<dbReference type="PRINTS" id="PR00111">
    <property type="entry name" value="ABHYDROLASE"/>
</dbReference>